<evidence type="ECO:0000313" key="2">
    <source>
        <dbReference type="EMBL" id="OCF29841.1"/>
    </source>
</evidence>
<dbReference type="VEuPathDB" id="FungiDB:I302_01354"/>
<proteinExistence type="predicted"/>
<sequence length="108" mass="12085">MNRAALFGTDCPIWSETTVELFGILHIVFSLEMETHFQQKGFSLFAKQLETTNALRSVKLPPISSPCLTHRRPTIPRRGAVKRQGSNAGGQGLDRKALHLRRQESDLA</sequence>
<name>A0A1B9GFV7_9TREE</name>
<dbReference type="AlphaFoldDB" id="A0A1B9GFV7"/>
<accession>A0A1B9GFV7</accession>
<organism evidence="2">
    <name type="scientific">Kwoniella bestiolae CBS 10118</name>
    <dbReference type="NCBI Taxonomy" id="1296100"/>
    <lineage>
        <taxon>Eukaryota</taxon>
        <taxon>Fungi</taxon>
        <taxon>Dikarya</taxon>
        <taxon>Basidiomycota</taxon>
        <taxon>Agaricomycotina</taxon>
        <taxon>Tremellomycetes</taxon>
        <taxon>Tremellales</taxon>
        <taxon>Cryptococcaceae</taxon>
        <taxon>Kwoniella</taxon>
    </lineage>
</organism>
<reference evidence="2" key="1">
    <citation type="submission" date="2013-07" db="EMBL/GenBank/DDBJ databases">
        <title>The Genome Sequence of Cryptococcus bestiolae CBS10118.</title>
        <authorList>
            <consortium name="The Broad Institute Genome Sequencing Platform"/>
            <person name="Cuomo C."/>
            <person name="Litvintseva A."/>
            <person name="Chen Y."/>
            <person name="Heitman J."/>
            <person name="Sun S."/>
            <person name="Springer D."/>
            <person name="Dromer F."/>
            <person name="Young S.K."/>
            <person name="Zeng Q."/>
            <person name="Gargeya S."/>
            <person name="Fitzgerald M."/>
            <person name="Abouelleil A."/>
            <person name="Alvarado L."/>
            <person name="Berlin A.M."/>
            <person name="Chapman S.B."/>
            <person name="Dewar J."/>
            <person name="Goldberg J."/>
            <person name="Griggs A."/>
            <person name="Gujja S."/>
            <person name="Hansen M."/>
            <person name="Howarth C."/>
            <person name="Imamovic A."/>
            <person name="Larimer J."/>
            <person name="McCowan C."/>
            <person name="Murphy C."/>
            <person name="Pearson M."/>
            <person name="Priest M."/>
            <person name="Roberts A."/>
            <person name="Saif S."/>
            <person name="Shea T."/>
            <person name="Sykes S."/>
            <person name="Wortman J."/>
            <person name="Nusbaum C."/>
            <person name="Birren B."/>
        </authorList>
    </citation>
    <scope>NUCLEOTIDE SEQUENCE [LARGE SCALE GENOMIC DNA]</scope>
    <source>
        <strain evidence="2">CBS 10118</strain>
    </source>
</reference>
<evidence type="ECO:0000256" key="1">
    <source>
        <dbReference type="SAM" id="MobiDB-lite"/>
    </source>
</evidence>
<dbReference type="EMBL" id="KI894018">
    <property type="protein sequence ID" value="OCF29841.1"/>
    <property type="molecule type" value="Genomic_DNA"/>
</dbReference>
<gene>
    <name evidence="2" type="ORF">I302_01354</name>
</gene>
<reference evidence="2" key="2">
    <citation type="submission" date="2014-01" db="EMBL/GenBank/DDBJ databases">
        <title>Evolution of pathogenesis and genome organization in the Tremellales.</title>
        <authorList>
            <person name="Cuomo C."/>
            <person name="Litvintseva A."/>
            <person name="Heitman J."/>
            <person name="Chen Y."/>
            <person name="Sun S."/>
            <person name="Springer D."/>
            <person name="Dromer F."/>
            <person name="Young S."/>
            <person name="Zeng Q."/>
            <person name="Chapman S."/>
            <person name="Gujja S."/>
            <person name="Saif S."/>
            <person name="Birren B."/>
        </authorList>
    </citation>
    <scope>NUCLEOTIDE SEQUENCE</scope>
    <source>
        <strain evidence="2">CBS 10118</strain>
    </source>
</reference>
<protein>
    <submittedName>
        <fullName evidence="2">Uncharacterized protein</fullName>
    </submittedName>
</protein>
<feature type="compositionally biased region" description="Basic and acidic residues" evidence="1">
    <location>
        <begin position="93"/>
        <end position="108"/>
    </location>
</feature>
<feature type="region of interest" description="Disordered" evidence="1">
    <location>
        <begin position="65"/>
        <end position="108"/>
    </location>
</feature>
<feature type="compositionally biased region" description="Basic residues" evidence="1">
    <location>
        <begin position="69"/>
        <end position="81"/>
    </location>
</feature>